<keyword evidence="3 4" id="KW-0067">ATP-binding</keyword>
<dbReference type="GO" id="GO:0005524">
    <property type="term" value="F:ATP binding"/>
    <property type="evidence" value="ECO:0007669"/>
    <property type="project" value="UniProtKB-UniRule"/>
</dbReference>
<keyword evidence="1" id="KW-0436">Ligase</keyword>
<gene>
    <name evidence="6" type="ORF">X474_20315</name>
</gene>
<proteinExistence type="predicted"/>
<reference evidence="6 7" key="1">
    <citation type="submission" date="2013-11" db="EMBL/GenBank/DDBJ databases">
        <title>Metagenomic analysis of a methanogenic consortium involved in long chain n-alkane degradation.</title>
        <authorList>
            <person name="Davidova I.A."/>
            <person name="Callaghan A.V."/>
            <person name="Wawrik B."/>
            <person name="Pruitt S."/>
            <person name="Marks C."/>
            <person name="Duncan K.E."/>
            <person name="Suflita J.M."/>
        </authorList>
    </citation>
    <scope>NUCLEOTIDE SEQUENCE [LARGE SCALE GENOMIC DNA]</scope>
    <source>
        <strain evidence="6 7">SPR</strain>
    </source>
</reference>
<sequence>MSSDTPLVLLHEYVTGGGWPEESFPQGLAREGASMIDAMLAQFNLWGKVRFLTTRDSRLKAPEKEIARTITLHHKDYPGNLRDLMQQTDAALIIAPEDDGVLEELSTLALGCKNLLLGSSPVAVGVCSDKWQTLKVVKQLGLKAPVSFLVDKNQVREKAKELGYPLILKPVNASDCAGLSLVNKEDNLLQAFGAACQGGEKALIQEYIPGQAASVSLWVKEGRAGAFSLNLQNVEGVKGFSYQGGVANIGHHLREEAFSLAGKAVEAIPGLKGYCGVDVVLGQEGVWFMEINPRLTTSVVGLCLASVDNFAKALWQACSVEIKGLPRMGLSGEVHFTKESPYA</sequence>
<dbReference type="PIRSF" id="PIRSF016766">
    <property type="entry name" value="UCP016766_ATPgrasp"/>
    <property type="match status" value="1"/>
</dbReference>
<keyword evidence="7" id="KW-1185">Reference proteome</keyword>
<evidence type="ECO:0000256" key="1">
    <source>
        <dbReference type="ARBA" id="ARBA00022598"/>
    </source>
</evidence>
<dbReference type="Gene3D" id="2.30.36.100">
    <property type="match status" value="1"/>
</dbReference>
<dbReference type="SUPFAM" id="SSF56059">
    <property type="entry name" value="Glutathione synthetase ATP-binding domain-like"/>
    <property type="match status" value="1"/>
</dbReference>
<dbReference type="RefSeq" id="WP_044350917.1">
    <property type="nucleotide sequence ID" value="NZ_AZAC01000034.1"/>
</dbReference>
<dbReference type="PANTHER" id="PTHR43055">
    <property type="entry name" value="FORMATE-DEPENDENT PHOSPHORIBOSYLGLYCINAMIDE FORMYLTRANSFERASE"/>
    <property type="match status" value="1"/>
</dbReference>
<dbReference type="GO" id="GO:0046872">
    <property type="term" value="F:metal ion binding"/>
    <property type="evidence" value="ECO:0007669"/>
    <property type="project" value="InterPro"/>
</dbReference>
<dbReference type="Pfam" id="PF18301">
    <property type="entry name" value="preATP-grasp_3"/>
    <property type="match status" value="1"/>
</dbReference>
<dbReference type="Proteomes" id="UP000032233">
    <property type="component" value="Unassembled WGS sequence"/>
</dbReference>
<dbReference type="Pfam" id="PF02655">
    <property type="entry name" value="ATP-grasp_3"/>
    <property type="match status" value="1"/>
</dbReference>
<organism evidence="6 7">
    <name type="scientific">Dethiosulfatarculus sandiegensis</name>
    <dbReference type="NCBI Taxonomy" id="1429043"/>
    <lineage>
        <taxon>Bacteria</taxon>
        <taxon>Pseudomonadati</taxon>
        <taxon>Thermodesulfobacteriota</taxon>
        <taxon>Desulfarculia</taxon>
        <taxon>Desulfarculales</taxon>
        <taxon>Desulfarculaceae</taxon>
        <taxon>Dethiosulfatarculus</taxon>
    </lineage>
</organism>
<evidence type="ECO:0000313" key="6">
    <source>
        <dbReference type="EMBL" id="KIX12305.1"/>
    </source>
</evidence>
<evidence type="ECO:0000259" key="5">
    <source>
        <dbReference type="PROSITE" id="PS50975"/>
    </source>
</evidence>
<dbReference type="STRING" id="1429043.X474_20315"/>
<keyword evidence="2 4" id="KW-0547">Nucleotide-binding</keyword>
<dbReference type="AlphaFoldDB" id="A0A0D2JS11"/>
<dbReference type="Gene3D" id="3.40.50.11770">
    <property type="match status" value="1"/>
</dbReference>
<comment type="caution">
    <text evidence="6">The sequence shown here is derived from an EMBL/GenBank/DDBJ whole genome shotgun (WGS) entry which is preliminary data.</text>
</comment>
<evidence type="ECO:0000256" key="3">
    <source>
        <dbReference type="ARBA" id="ARBA00022840"/>
    </source>
</evidence>
<dbReference type="Gene3D" id="3.30.470.20">
    <property type="entry name" value="ATP-grasp fold, B domain"/>
    <property type="match status" value="1"/>
</dbReference>
<evidence type="ECO:0000256" key="4">
    <source>
        <dbReference type="PROSITE-ProRule" id="PRU00409"/>
    </source>
</evidence>
<dbReference type="OrthoDB" id="9804625at2"/>
<dbReference type="PANTHER" id="PTHR43055:SF1">
    <property type="entry name" value="FORMATE-DEPENDENT PHOSPHORIBOSYLGLYCINAMIDE FORMYLTRANSFERASE"/>
    <property type="match status" value="1"/>
</dbReference>
<feature type="domain" description="ATP-grasp" evidence="5">
    <location>
        <begin position="134"/>
        <end position="319"/>
    </location>
</feature>
<dbReference type="PROSITE" id="PS50975">
    <property type="entry name" value="ATP_GRASP"/>
    <property type="match status" value="1"/>
</dbReference>
<dbReference type="InterPro" id="IPR024710">
    <property type="entry name" value="MfnD"/>
</dbReference>
<dbReference type="GO" id="GO:0005829">
    <property type="term" value="C:cytosol"/>
    <property type="evidence" value="ECO:0007669"/>
    <property type="project" value="TreeGrafter"/>
</dbReference>
<evidence type="ECO:0000313" key="7">
    <source>
        <dbReference type="Proteomes" id="UP000032233"/>
    </source>
</evidence>
<protein>
    <recommendedName>
        <fullName evidence="5">ATP-grasp domain-containing protein</fullName>
    </recommendedName>
</protein>
<dbReference type="InterPro" id="IPR003806">
    <property type="entry name" value="ATP-grasp_PylC-type"/>
</dbReference>
<dbReference type="EMBL" id="AZAC01000034">
    <property type="protein sequence ID" value="KIX12305.1"/>
    <property type="molecule type" value="Genomic_DNA"/>
</dbReference>
<evidence type="ECO:0000256" key="2">
    <source>
        <dbReference type="ARBA" id="ARBA00022741"/>
    </source>
</evidence>
<dbReference type="GO" id="GO:0016874">
    <property type="term" value="F:ligase activity"/>
    <property type="evidence" value="ECO:0007669"/>
    <property type="project" value="UniProtKB-KW"/>
</dbReference>
<name>A0A0D2JS11_9BACT</name>
<dbReference type="InterPro" id="IPR040803">
    <property type="entry name" value="MfnD_preATP-grasp"/>
</dbReference>
<dbReference type="InterPro" id="IPR011761">
    <property type="entry name" value="ATP-grasp"/>
</dbReference>
<dbReference type="InParanoid" id="A0A0D2JS11"/>
<accession>A0A0D2JS11</accession>